<sequence>MSTTKLRTFLAVARQGSFSAGARALGLSQPTVTTQILALERDYNVELFHRRGRRIELTVVGRQLLPIAQQLGVLELEAFNLLRDCGKFNRGQLKIGAVGPFHVIEMVDAYRHQYPQIDLSIKVGNSATVLAELKNYVTDVGVLAGLHDDPAFSSQLYARHPVVLFANIDHPLARFDEIPLQALQGQPLLHRERGSTTRLALEKALHEHEVTPRVVMEIGSREALREAVIRGIGVGVVSQAEFIADPRLKAIRFCADPVYTETYLYCLAERRNSQVIGSFLQLVTRRSGTPEMVEPQARGDGLDTLHAQPQRSQRKPY</sequence>
<dbReference type="FunFam" id="1.10.10.10:FF:000001">
    <property type="entry name" value="LysR family transcriptional regulator"/>
    <property type="match status" value="1"/>
</dbReference>
<dbReference type="RefSeq" id="WP_280041587.1">
    <property type="nucleotide sequence ID" value="NZ_CP162607.1"/>
</dbReference>
<dbReference type="SUPFAM" id="SSF46785">
    <property type="entry name" value="Winged helix' DNA-binding domain"/>
    <property type="match status" value="1"/>
</dbReference>
<accession>A0AB39I9B3</accession>
<dbReference type="Gene3D" id="1.10.10.10">
    <property type="entry name" value="Winged helix-like DNA-binding domain superfamily/Winged helix DNA-binding domain"/>
    <property type="match status" value="1"/>
</dbReference>
<dbReference type="CDD" id="cd05466">
    <property type="entry name" value="PBP2_LTTR_substrate"/>
    <property type="match status" value="1"/>
</dbReference>
<dbReference type="Gene3D" id="3.40.190.290">
    <property type="match status" value="1"/>
</dbReference>
<dbReference type="SUPFAM" id="SSF53850">
    <property type="entry name" value="Periplasmic binding protein-like II"/>
    <property type="match status" value="1"/>
</dbReference>
<dbReference type="PANTHER" id="PTHR30126">
    <property type="entry name" value="HTH-TYPE TRANSCRIPTIONAL REGULATOR"/>
    <property type="match status" value="1"/>
</dbReference>
<name>A0AB39I9B3_9PSED</name>
<dbReference type="GO" id="GO:0003700">
    <property type="term" value="F:DNA-binding transcription factor activity"/>
    <property type="evidence" value="ECO:0007669"/>
    <property type="project" value="InterPro"/>
</dbReference>
<dbReference type="PANTHER" id="PTHR30126:SF94">
    <property type="entry name" value="LYSR FAMILY TRANSCRIPTIONAL REGULATOR"/>
    <property type="match status" value="1"/>
</dbReference>
<evidence type="ECO:0000256" key="2">
    <source>
        <dbReference type="ARBA" id="ARBA00023015"/>
    </source>
</evidence>
<comment type="similarity">
    <text evidence="1">Belongs to the LysR transcriptional regulatory family.</text>
</comment>
<evidence type="ECO:0000256" key="3">
    <source>
        <dbReference type="ARBA" id="ARBA00023125"/>
    </source>
</evidence>
<protein>
    <submittedName>
        <fullName evidence="7">LysR substrate-binding domain-containing protein</fullName>
    </submittedName>
</protein>
<dbReference type="InterPro" id="IPR005119">
    <property type="entry name" value="LysR_subst-bd"/>
</dbReference>
<dbReference type="PRINTS" id="PR00039">
    <property type="entry name" value="HTHLYSR"/>
</dbReference>
<evidence type="ECO:0000256" key="5">
    <source>
        <dbReference type="SAM" id="MobiDB-lite"/>
    </source>
</evidence>
<evidence type="ECO:0000256" key="4">
    <source>
        <dbReference type="ARBA" id="ARBA00023163"/>
    </source>
</evidence>
<dbReference type="InterPro" id="IPR000847">
    <property type="entry name" value="LysR_HTH_N"/>
</dbReference>
<dbReference type="AlphaFoldDB" id="A0AB39I9B3"/>
<keyword evidence="2" id="KW-0805">Transcription regulation</keyword>
<gene>
    <name evidence="7" type="ORF">AB4Y39_07680</name>
</gene>
<organism evidence="7">
    <name type="scientific">Pseudomonas sp. Hg7Tf</name>
    <dbReference type="NCBI Taxonomy" id="3236988"/>
    <lineage>
        <taxon>Bacteria</taxon>
        <taxon>Pseudomonadati</taxon>
        <taxon>Pseudomonadota</taxon>
        <taxon>Gammaproteobacteria</taxon>
        <taxon>Pseudomonadales</taxon>
        <taxon>Pseudomonadaceae</taxon>
        <taxon>Pseudomonas</taxon>
    </lineage>
</organism>
<dbReference type="EMBL" id="CP162607">
    <property type="protein sequence ID" value="XDK38533.1"/>
    <property type="molecule type" value="Genomic_DNA"/>
</dbReference>
<evidence type="ECO:0000256" key="1">
    <source>
        <dbReference type="ARBA" id="ARBA00009437"/>
    </source>
</evidence>
<keyword evidence="3" id="KW-0238">DNA-binding</keyword>
<dbReference type="InterPro" id="IPR036388">
    <property type="entry name" value="WH-like_DNA-bd_sf"/>
</dbReference>
<dbReference type="PROSITE" id="PS50931">
    <property type="entry name" value="HTH_LYSR"/>
    <property type="match status" value="1"/>
</dbReference>
<dbReference type="GO" id="GO:0000976">
    <property type="term" value="F:transcription cis-regulatory region binding"/>
    <property type="evidence" value="ECO:0007669"/>
    <property type="project" value="TreeGrafter"/>
</dbReference>
<dbReference type="Pfam" id="PF03466">
    <property type="entry name" value="LysR_substrate"/>
    <property type="match status" value="1"/>
</dbReference>
<evidence type="ECO:0000313" key="7">
    <source>
        <dbReference type="EMBL" id="XDK38533.1"/>
    </source>
</evidence>
<reference evidence="7" key="1">
    <citation type="submission" date="2024-07" db="EMBL/GenBank/DDBJ databases">
        <title>Identification and characteristics of a novel species of coltsfoot's symbiotic bacteria.</title>
        <authorList>
            <person name="Juszczyk A."/>
            <person name="Jasielczuk I."/>
            <person name="Gurgul A."/>
            <person name="Rogala M."/>
            <person name="Kowalczyk A."/>
            <person name="Szmatola T."/>
            <person name="Kosecka-Strojek M."/>
            <person name="Arent Z."/>
            <person name="Latowski D."/>
        </authorList>
    </citation>
    <scope>NUCLEOTIDE SEQUENCE</scope>
    <source>
        <strain evidence="7">Hg7Tf</strain>
    </source>
</reference>
<feature type="domain" description="HTH lysR-type" evidence="6">
    <location>
        <begin position="1"/>
        <end position="58"/>
    </location>
</feature>
<evidence type="ECO:0000259" key="6">
    <source>
        <dbReference type="PROSITE" id="PS50931"/>
    </source>
</evidence>
<dbReference type="Pfam" id="PF00126">
    <property type="entry name" value="HTH_1"/>
    <property type="match status" value="1"/>
</dbReference>
<proteinExistence type="inferred from homology"/>
<dbReference type="InterPro" id="IPR036390">
    <property type="entry name" value="WH_DNA-bd_sf"/>
</dbReference>
<feature type="region of interest" description="Disordered" evidence="5">
    <location>
        <begin position="290"/>
        <end position="317"/>
    </location>
</feature>
<keyword evidence="4" id="KW-0804">Transcription</keyword>